<dbReference type="Gene3D" id="3.50.50.60">
    <property type="entry name" value="FAD/NAD(P)-binding domain"/>
    <property type="match status" value="2"/>
</dbReference>
<reference evidence="8" key="2">
    <citation type="journal article" date="2021" name="PeerJ">
        <title>Extensive microbial diversity within the chicken gut microbiome revealed by metagenomics and culture.</title>
        <authorList>
            <person name="Gilroy R."/>
            <person name="Ravi A."/>
            <person name="Getino M."/>
            <person name="Pursley I."/>
            <person name="Horton D.L."/>
            <person name="Alikhan N.F."/>
            <person name="Baker D."/>
            <person name="Gharbi K."/>
            <person name="Hall N."/>
            <person name="Watson M."/>
            <person name="Adriaenssens E.M."/>
            <person name="Foster-Nyarko E."/>
            <person name="Jarju S."/>
            <person name="Secka A."/>
            <person name="Antonio M."/>
            <person name="Oren A."/>
            <person name="Chaudhuri R.R."/>
            <person name="La Ragione R."/>
            <person name="Hildebrand F."/>
            <person name="Pallen M.J."/>
        </authorList>
    </citation>
    <scope>NUCLEOTIDE SEQUENCE</scope>
    <source>
        <strain evidence="8">ChiSjej2B20-13462</strain>
    </source>
</reference>
<dbReference type="InterPro" id="IPR050260">
    <property type="entry name" value="FAD-bd_OxRdtase"/>
</dbReference>
<evidence type="ECO:0000313" key="9">
    <source>
        <dbReference type="Proteomes" id="UP000886874"/>
    </source>
</evidence>
<dbReference type="PRINTS" id="PR00411">
    <property type="entry name" value="PNDRDTASEI"/>
</dbReference>
<dbReference type="SUPFAM" id="SSF51905">
    <property type="entry name" value="FAD/NAD(P)-binding domain"/>
    <property type="match status" value="1"/>
</dbReference>
<dbReference type="PANTHER" id="PTHR43429:SF1">
    <property type="entry name" value="NAD(P)H SULFUR OXIDOREDUCTASE (COA-DEPENDENT)"/>
    <property type="match status" value="1"/>
</dbReference>
<dbReference type="SUPFAM" id="SSF55424">
    <property type="entry name" value="FAD/NAD-linked reductases, dimerisation (C-terminal) domain"/>
    <property type="match status" value="1"/>
</dbReference>
<feature type="domain" description="Rhodanese" evidence="7">
    <location>
        <begin position="463"/>
        <end position="533"/>
    </location>
</feature>
<dbReference type="InterPro" id="IPR004099">
    <property type="entry name" value="Pyr_nucl-diS_OxRdtase_dimer"/>
</dbReference>
<dbReference type="Pfam" id="PF02852">
    <property type="entry name" value="Pyr_redox_dim"/>
    <property type="match status" value="1"/>
</dbReference>
<evidence type="ECO:0000256" key="2">
    <source>
        <dbReference type="ARBA" id="ARBA00009130"/>
    </source>
</evidence>
<keyword evidence="3" id="KW-0285">Flavoprotein</keyword>
<comment type="similarity">
    <text evidence="2">Belongs to the class-III pyridine nucleotide-disulfide oxidoreductase family.</text>
</comment>
<comment type="caution">
    <text evidence="8">The sequence shown here is derived from an EMBL/GenBank/DDBJ whole genome shotgun (WGS) entry which is preliminary data.</text>
</comment>
<dbReference type="PRINTS" id="PR00368">
    <property type="entry name" value="FADPNR"/>
</dbReference>
<gene>
    <name evidence="8" type="ORF">IAA67_04040</name>
</gene>
<evidence type="ECO:0000256" key="5">
    <source>
        <dbReference type="ARBA" id="ARBA00023002"/>
    </source>
</evidence>
<keyword evidence="5" id="KW-0560">Oxidoreductase</keyword>
<reference evidence="8" key="1">
    <citation type="submission" date="2020-10" db="EMBL/GenBank/DDBJ databases">
        <authorList>
            <person name="Gilroy R."/>
        </authorList>
    </citation>
    <scope>NUCLEOTIDE SEQUENCE</scope>
    <source>
        <strain evidence="8">ChiSjej2B20-13462</strain>
    </source>
</reference>
<dbReference type="Proteomes" id="UP000886874">
    <property type="component" value="Unassembled WGS sequence"/>
</dbReference>
<comment type="cofactor">
    <cofactor evidence="1">
        <name>FAD</name>
        <dbReference type="ChEBI" id="CHEBI:57692"/>
    </cofactor>
</comment>
<dbReference type="Pfam" id="PF00581">
    <property type="entry name" value="Rhodanese"/>
    <property type="match status" value="1"/>
</dbReference>
<dbReference type="InterPro" id="IPR001763">
    <property type="entry name" value="Rhodanese-like_dom"/>
</dbReference>
<evidence type="ECO:0000256" key="1">
    <source>
        <dbReference type="ARBA" id="ARBA00001974"/>
    </source>
</evidence>
<dbReference type="AlphaFoldDB" id="A0A9D1CPJ3"/>
<evidence type="ECO:0000313" key="8">
    <source>
        <dbReference type="EMBL" id="HIQ69484.1"/>
    </source>
</evidence>
<dbReference type="InterPro" id="IPR036188">
    <property type="entry name" value="FAD/NAD-bd_sf"/>
</dbReference>
<dbReference type="PROSITE" id="PS50206">
    <property type="entry name" value="RHODANESE_3"/>
    <property type="match status" value="1"/>
</dbReference>
<dbReference type="InterPro" id="IPR016156">
    <property type="entry name" value="FAD/NAD-linked_Rdtase_dimer_sf"/>
</dbReference>
<sequence>MKILVLGGVAAGTKAAAKLMREDRSNEVLILNKGSDISYAGCGLPYYVGHVIEDRAQLIVNTPAKFEALTGAKVCTGTEATHVDREQKTVTAVDLATGTQTVYPYDKLVIATGASPVKPPIAGVELGNVFFMRTPQDAEDLRALVDSGSVKKAVVVGAGYIGLEIAENLAARGVKPFVLDMAPHVLPGFDPEFATYIEGKLSEAGIPVVTGVKVTGLEGEDGKVKKVLTDKKGYKCDLVVLSAGIRPNTAFLNDTGLEMFKGTLLTDELGRTNDPDIYAVGDCAMVRNAVTGKAAWSPMGSTANIEGRMVAENIAGKTRNYRGSLGTAVCQLPGLNVGRTGLTEDQARAEGFDPVSVVTIVDDKAHYMPGAGSFVIKLIADRKTERVLGIQVAGKGAVDKIVDITVTALMCKATLADLDGADYAYAPPFSTAIHPFAHTLNVLRNKLSGEFETFTPREYAEGKAEGYKLIDVSLQPTIPGAPYVDLVKVTGPLEGYGKDDKILLVCNKGKRAYLTQNRLKAFGYTNTRVLEGGNLFTDFSDYEG</sequence>
<dbReference type="SUPFAM" id="SSF52821">
    <property type="entry name" value="Rhodanese/Cell cycle control phosphatase"/>
    <property type="match status" value="1"/>
</dbReference>
<dbReference type="InterPro" id="IPR036873">
    <property type="entry name" value="Rhodanese-like_dom_sf"/>
</dbReference>
<keyword evidence="4" id="KW-0274">FAD</keyword>
<accession>A0A9D1CPJ3</accession>
<evidence type="ECO:0000256" key="6">
    <source>
        <dbReference type="ARBA" id="ARBA00023284"/>
    </source>
</evidence>
<dbReference type="PANTHER" id="PTHR43429">
    <property type="entry name" value="PYRIDINE NUCLEOTIDE-DISULFIDE OXIDOREDUCTASE DOMAIN-CONTAINING"/>
    <property type="match status" value="1"/>
</dbReference>
<dbReference type="Gene3D" id="3.40.250.10">
    <property type="entry name" value="Rhodanese-like domain"/>
    <property type="match status" value="1"/>
</dbReference>
<dbReference type="EMBL" id="DVFN01000060">
    <property type="protein sequence ID" value="HIQ69484.1"/>
    <property type="molecule type" value="Genomic_DNA"/>
</dbReference>
<dbReference type="InterPro" id="IPR023753">
    <property type="entry name" value="FAD/NAD-binding_dom"/>
</dbReference>
<dbReference type="Pfam" id="PF07992">
    <property type="entry name" value="Pyr_redox_2"/>
    <property type="match status" value="1"/>
</dbReference>
<organism evidence="8 9">
    <name type="scientific">Candidatus Avoscillospira stercorigallinarum</name>
    <dbReference type="NCBI Taxonomy" id="2840708"/>
    <lineage>
        <taxon>Bacteria</taxon>
        <taxon>Bacillati</taxon>
        <taxon>Bacillota</taxon>
        <taxon>Clostridia</taxon>
        <taxon>Eubacteriales</taxon>
        <taxon>Oscillospiraceae</taxon>
        <taxon>Oscillospiraceae incertae sedis</taxon>
        <taxon>Candidatus Avoscillospira</taxon>
    </lineage>
</organism>
<dbReference type="CDD" id="cd00158">
    <property type="entry name" value="RHOD"/>
    <property type="match status" value="1"/>
</dbReference>
<protein>
    <submittedName>
        <fullName evidence="8">FAD-dependent oxidoreductase</fullName>
    </submittedName>
</protein>
<dbReference type="GO" id="GO:0016491">
    <property type="term" value="F:oxidoreductase activity"/>
    <property type="evidence" value="ECO:0007669"/>
    <property type="project" value="UniProtKB-KW"/>
</dbReference>
<evidence type="ECO:0000259" key="7">
    <source>
        <dbReference type="PROSITE" id="PS50206"/>
    </source>
</evidence>
<proteinExistence type="inferred from homology"/>
<evidence type="ECO:0000256" key="4">
    <source>
        <dbReference type="ARBA" id="ARBA00022827"/>
    </source>
</evidence>
<name>A0A9D1CPJ3_9FIRM</name>
<evidence type="ECO:0000256" key="3">
    <source>
        <dbReference type="ARBA" id="ARBA00022630"/>
    </source>
</evidence>
<keyword evidence="6" id="KW-0676">Redox-active center</keyword>